<organism evidence="2">
    <name type="scientific">Arundo donax</name>
    <name type="common">Giant reed</name>
    <name type="synonym">Donax arundinaceus</name>
    <dbReference type="NCBI Taxonomy" id="35708"/>
    <lineage>
        <taxon>Eukaryota</taxon>
        <taxon>Viridiplantae</taxon>
        <taxon>Streptophyta</taxon>
        <taxon>Embryophyta</taxon>
        <taxon>Tracheophyta</taxon>
        <taxon>Spermatophyta</taxon>
        <taxon>Magnoliopsida</taxon>
        <taxon>Liliopsida</taxon>
        <taxon>Poales</taxon>
        <taxon>Poaceae</taxon>
        <taxon>PACMAD clade</taxon>
        <taxon>Arundinoideae</taxon>
        <taxon>Arundineae</taxon>
        <taxon>Arundo</taxon>
    </lineage>
</organism>
<protein>
    <submittedName>
        <fullName evidence="2">Uncharacterized protein</fullName>
    </submittedName>
</protein>
<accession>A0A0A8ZWU1</accession>
<keyword evidence="1" id="KW-1133">Transmembrane helix</keyword>
<keyword evidence="1" id="KW-0812">Transmembrane</keyword>
<proteinExistence type="predicted"/>
<feature type="transmembrane region" description="Helical" evidence="1">
    <location>
        <begin position="20"/>
        <end position="43"/>
    </location>
</feature>
<reference evidence="2" key="1">
    <citation type="submission" date="2014-09" db="EMBL/GenBank/DDBJ databases">
        <authorList>
            <person name="Magalhaes I.L.F."/>
            <person name="Oliveira U."/>
            <person name="Santos F.R."/>
            <person name="Vidigal T.H.D.A."/>
            <person name="Brescovit A.D."/>
            <person name="Santos A.J."/>
        </authorList>
    </citation>
    <scope>NUCLEOTIDE SEQUENCE</scope>
    <source>
        <tissue evidence="2">Shoot tissue taken approximately 20 cm above the soil surface</tissue>
    </source>
</reference>
<dbReference type="EMBL" id="GBRH01255712">
    <property type="protein sequence ID" value="JAD42183.1"/>
    <property type="molecule type" value="Transcribed_RNA"/>
</dbReference>
<dbReference type="AlphaFoldDB" id="A0A0A8ZWU1"/>
<keyword evidence="1" id="KW-0472">Membrane</keyword>
<evidence type="ECO:0000256" key="1">
    <source>
        <dbReference type="SAM" id="Phobius"/>
    </source>
</evidence>
<name>A0A0A8ZWU1_ARUDO</name>
<reference evidence="2" key="2">
    <citation type="journal article" date="2015" name="Data Brief">
        <title>Shoot transcriptome of the giant reed, Arundo donax.</title>
        <authorList>
            <person name="Barrero R.A."/>
            <person name="Guerrero F.D."/>
            <person name="Moolhuijzen P."/>
            <person name="Goolsby J.A."/>
            <person name="Tidwell J."/>
            <person name="Bellgard S.E."/>
            <person name="Bellgard M.I."/>
        </authorList>
    </citation>
    <scope>NUCLEOTIDE SEQUENCE</scope>
    <source>
        <tissue evidence="2">Shoot tissue taken approximately 20 cm above the soil surface</tissue>
    </source>
</reference>
<sequence>MQVLAIHIMRRLFYHFIRFFYNSALPICQCYSNVLLCCLFLWLNTFCS</sequence>
<evidence type="ECO:0000313" key="2">
    <source>
        <dbReference type="EMBL" id="JAD42183.1"/>
    </source>
</evidence>